<evidence type="ECO:0000259" key="7">
    <source>
        <dbReference type="PROSITE" id="PS51369"/>
    </source>
</evidence>
<dbReference type="GO" id="GO:0003700">
    <property type="term" value="F:DNA-binding transcription factor activity"/>
    <property type="evidence" value="ECO:0007669"/>
    <property type="project" value="InterPro"/>
</dbReference>
<dbReference type="PANTHER" id="PTHR31072">
    <property type="entry name" value="TRANSCRIPTION FACTOR TCP4-RELATED"/>
    <property type="match status" value="1"/>
</dbReference>
<gene>
    <name evidence="8" type="ORF">TEA_016793</name>
</gene>
<keyword evidence="2" id="KW-0805">Transcription regulation</keyword>
<dbReference type="PANTHER" id="PTHR31072:SF240">
    <property type="entry name" value="TRANSCRIPTION FACTOR TCP10"/>
    <property type="match status" value="1"/>
</dbReference>
<dbReference type="InterPro" id="IPR005333">
    <property type="entry name" value="Transcription_factor_TCP"/>
</dbReference>
<proteinExistence type="predicted"/>
<dbReference type="Pfam" id="PF03634">
    <property type="entry name" value="TCP"/>
    <property type="match status" value="2"/>
</dbReference>
<comment type="subcellular location">
    <subcellularLocation>
        <location evidence="1">Nucleus</location>
    </subcellularLocation>
</comment>
<feature type="domain" description="TCP" evidence="7">
    <location>
        <begin position="27"/>
        <end position="85"/>
    </location>
</feature>
<feature type="region of interest" description="Disordered" evidence="6">
    <location>
        <begin position="86"/>
        <end position="128"/>
    </location>
</feature>
<keyword evidence="5" id="KW-0539">Nucleus</keyword>
<evidence type="ECO:0000256" key="4">
    <source>
        <dbReference type="ARBA" id="ARBA00023163"/>
    </source>
</evidence>
<organism evidence="8 9">
    <name type="scientific">Camellia sinensis var. sinensis</name>
    <name type="common">China tea</name>
    <dbReference type="NCBI Taxonomy" id="542762"/>
    <lineage>
        <taxon>Eukaryota</taxon>
        <taxon>Viridiplantae</taxon>
        <taxon>Streptophyta</taxon>
        <taxon>Embryophyta</taxon>
        <taxon>Tracheophyta</taxon>
        <taxon>Spermatophyta</taxon>
        <taxon>Magnoliopsida</taxon>
        <taxon>eudicotyledons</taxon>
        <taxon>Gunneridae</taxon>
        <taxon>Pentapetalae</taxon>
        <taxon>asterids</taxon>
        <taxon>Ericales</taxon>
        <taxon>Theaceae</taxon>
        <taxon>Camellia</taxon>
    </lineage>
</organism>
<feature type="compositionally biased region" description="Low complexity" evidence="6">
    <location>
        <begin position="109"/>
        <end position="128"/>
    </location>
</feature>
<dbReference type="AlphaFoldDB" id="A0A4S4E030"/>
<evidence type="ECO:0000256" key="6">
    <source>
        <dbReference type="SAM" id="MobiDB-lite"/>
    </source>
</evidence>
<keyword evidence="4" id="KW-0804">Transcription</keyword>
<dbReference type="GO" id="GO:0043565">
    <property type="term" value="F:sequence-specific DNA binding"/>
    <property type="evidence" value="ECO:0007669"/>
    <property type="project" value="TreeGrafter"/>
</dbReference>
<feature type="domain" description="TCP" evidence="7">
    <location>
        <begin position="327"/>
        <end position="385"/>
    </location>
</feature>
<dbReference type="EMBL" id="SDRB02008773">
    <property type="protein sequence ID" value="THG09089.1"/>
    <property type="molecule type" value="Genomic_DNA"/>
</dbReference>
<keyword evidence="3" id="KW-0238">DNA-binding</keyword>
<dbReference type="PROSITE" id="PS51369">
    <property type="entry name" value="TCP"/>
    <property type="match status" value="2"/>
</dbReference>
<protein>
    <recommendedName>
        <fullName evidence="7">TCP domain-containing protein</fullName>
    </recommendedName>
</protein>
<name>A0A4S4E030_CAMSN</name>
<evidence type="ECO:0000313" key="9">
    <source>
        <dbReference type="Proteomes" id="UP000306102"/>
    </source>
</evidence>
<keyword evidence="9" id="KW-1185">Reference proteome</keyword>
<dbReference type="GO" id="GO:0005634">
    <property type="term" value="C:nucleus"/>
    <property type="evidence" value="ECO:0007669"/>
    <property type="project" value="UniProtKB-SubCell"/>
</dbReference>
<dbReference type="Proteomes" id="UP000306102">
    <property type="component" value="Unassembled WGS sequence"/>
</dbReference>
<dbReference type="GO" id="GO:2000032">
    <property type="term" value="P:regulation of secondary shoot formation"/>
    <property type="evidence" value="ECO:0007669"/>
    <property type="project" value="TreeGrafter"/>
</dbReference>
<accession>A0A4S4E030</accession>
<evidence type="ECO:0000256" key="3">
    <source>
        <dbReference type="ARBA" id="ARBA00023125"/>
    </source>
</evidence>
<feature type="region of interest" description="Disordered" evidence="6">
    <location>
        <begin position="386"/>
        <end position="422"/>
    </location>
</feature>
<evidence type="ECO:0000256" key="1">
    <source>
        <dbReference type="ARBA" id="ARBA00004123"/>
    </source>
</evidence>
<sequence length="422" mass="47620">MQESLKLKSSKRGKIIQGSRVLRSIGRKDRHSKVCTARGPKDRRVRLSAHTAIQFYDVQDRLGYGRPSEAIDWLMKEAKSAIDALDEKKPPTDQIQQPKQGLQEEHNRNQNQNQNQRDPVNNLSFSIPSSSSNEFESLNFLEARMGFENYERKIAFSANSTIGGYVTDTMPQWNQKVVGEQDPLLFSQGGTLQSSCFSSSSFLALMNPQISGLNYDQMPEITGNSFPGDGFSGFCVSPLVRGEEDRHNPVPNKPFSASCVGRFIAIVAMERSQDGQATTPFGMSYRKFHDCDEFLIGRRGFGVDLAVKMSRRGKIIQGSRVLRSIGRKDRHSKVCTARGPKDRRVRLSAHTAIQFYDVQDRLGYGRPSEAIDWLMKEAKSAIDALDEKKPPTDQIQQPKQGLQEEHNRNQNQNQNQCDLFNL</sequence>
<dbReference type="InterPro" id="IPR017887">
    <property type="entry name" value="TF_TCP_subgr"/>
</dbReference>
<evidence type="ECO:0000256" key="2">
    <source>
        <dbReference type="ARBA" id="ARBA00023015"/>
    </source>
</evidence>
<reference evidence="8 9" key="1">
    <citation type="journal article" date="2018" name="Proc. Natl. Acad. Sci. U.S.A.">
        <title>Draft genome sequence of Camellia sinensis var. sinensis provides insights into the evolution of the tea genome and tea quality.</title>
        <authorList>
            <person name="Wei C."/>
            <person name="Yang H."/>
            <person name="Wang S."/>
            <person name="Zhao J."/>
            <person name="Liu C."/>
            <person name="Gao L."/>
            <person name="Xia E."/>
            <person name="Lu Y."/>
            <person name="Tai Y."/>
            <person name="She G."/>
            <person name="Sun J."/>
            <person name="Cao H."/>
            <person name="Tong W."/>
            <person name="Gao Q."/>
            <person name="Li Y."/>
            <person name="Deng W."/>
            <person name="Jiang X."/>
            <person name="Wang W."/>
            <person name="Chen Q."/>
            <person name="Zhang S."/>
            <person name="Li H."/>
            <person name="Wu J."/>
            <person name="Wang P."/>
            <person name="Li P."/>
            <person name="Shi C."/>
            <person name="Zheng F."/>
            <person name="Jian J."/>
            <person name="Huang B."/>
            <person name="Shan D."/>
            <person name="Shi M."/>
            <person name="Fang C."/>
            <person name="Yue Y."/>
            <person name="Li F."/>
            <person name="Li D."/>
            <person name="Wei S."/>
            <person name="Han B."/>
            <person name="Jiang C."/>
            <person name="Yin Y."/>
            <person name="Xia T."/>
            <person name="Zhang Z."/>
            <person name="Bennetzen J.L."/>
            <person name="Zhao S."/>
            <person name="Wan X."/>
        </authorList>
    </citation>
    <scope>NUCLEOTIDE SEQUENCE [LARGE SCALE GENOMIC DNA]</scope>
    <source>
        <strain evidence="9">cv. Shuchazao</strain>
        <tissue evidence="8">Leaf</tissue>
    </source>
</reference>
<comment type="caution">
    <text evidence="8">The sequence shown here is derived from an EMBL/GenBank/DDBJ whole genome shotgun (WGS) entry which is preliminary data.</text>
</comment>
<evidence type="ECO:0000256" key="5">
    <source>
        <dbReference type="ARBA" id="ARBA00023242"/>
    </source>
</evidence>
<evidence type="ECO:0000313" key="8">
    <source>
        <dbReference type="EMBL" id="THG09089.1"/>
    </source>
</evidence>